<accession>A0A100W0R0</accession>
<organism evidence="1 2">
    <name type="scientific">Mycolicibacterium brisbanense</name>
    <dbReference type="NCBI Taxonomy" id="146020"/>
    <lineage>
        <taxon>Bacteria</taxon>
        <taxon>Bacillati</taxon>
        <taxon>Actinomycetota</taxon>
        <taxon>Actinomycetes</taxon>
        <taxon>Mycobacteriales</taxon>
        <taxon>Mycobacteriaceae</taxon>
        <taxon>Mycolicibacterium</taxon>
    </lineage>
</organism>
<reference evidence="2" key="2">
    <citation type="submission" date="2016-02" db="EMBL/GenBank/DDBJ databases">
        <title>Draft genome sequence of five rapidly growing Mycobacterium species.</title>
        <authorList>
            <person name="Katahira K."/>
            <person name="Gotou Y."/>
            <person name="Iida K."/>
            <person name="Ogura Y."/>
            <person name="Hayashi T."/>
        </authorList>
    </citation>
    <scope>NUCLEOTIDE SEQUENCE [LARGE SCALE GENOMIC DNA]</scope>
    <source>
        <strain evidence="2">JCM15654</strain>
    </source>
</reference>
<dbReference type="Proteomes" id="UP000069620">
    <property type="component" value="Unassembled WGS sequence"/>
</dbReference>
<reference evidence="2" key="1">
    <citation type="journal article" date="2016" name="Genome Announc.">
        <title>Draft Genome Sequences of Five Rapidly Growing Mycobacterium Species, M. thermoresistibile, M. fortuitum subsp. acetamidolyticum, M. canariasense, M. brisbanense, and M. novocastrense.</title>
        <authorList>
            <person name="Katahira K."/>
            <person name="Ogura Y."/>
            <person name="Gotoh Y."/>
            <person name="Hayashi T."/>
        </authorList>
    </citation>
    <scope>NUCLEOTIDE SEQUENCE [LARGE SCALE GENOMIC DNA]</scope>
    <source>
        <strain evidence="2">JCM15654</strain>
    </source>
</reference>
<dbReference type="AlphaFoldDB" id="A0A100W0R0"/>
<comment type="caution">
    <text evidence="1">The sequence shown here is derived from an EMBL/GenBank/DDBJ whole genome shotgun (WGS) entry which is preliminary data.</text>
</comment>
<keyword evidence="2" id="KW-1185">Reference proteome</keyword>
<proteinExistence type="predicted"/>
<sequence>MGGYGIGNMPFTINRIARRAAVFIAMSTMLAVVVGCAAEPERPAALDDVETTLPVPGNIPPFPFPSDLPPVPLPSAVPNVQMPGDIPKVEMPTDVPHIEMPADIPEVPLPSAIPPITFP</sequence>
<dbReference type="EMBL" id="BCSX01000031">
    <property type="protein sequence ID" value="GAS89503.1"/>
    <property type="molecule type" value="Genomic_DNA"/>
</dbReference>
<name>A0A100W0R0_9MYCO</name>
<gene>
    <name evidence="1" type="ORF">RMCB_3599</name>
</gene>
<evidence type="ECO:0000313" key="2">
    <source>
        <dbReference type="Proteomes" id="UP000069620"/>
    </source>
</evidence>
<evidence type="ECO:0000313" key="1">
    <source>
        <dbReference type="EMBL" id="GAS89503.1"/>
    </source>
</evidence>
<protein>
    <submittedName>
        <fullName evidence="1">Uncharacterized protein</fullName>
    </submittedName>
</protein>